<dbReference type="GO" id="GO:0008236">
    <property type="term" value="F:serine-type peptidase activity"/>
    <property type="evidence" value="ECO:0007669"/>
    <property type="project" value="UniProtKB-KW"/>
</dbReference>
<sequence length="232" mass="23997">MSIVLVGGGPDTTRSPAVVAPFLETCRSTSVEHVAVLLTGSAHIAARFAWDYLELLAPLDADVRVVPLDGGPVAEEIRTAGALLVGGGPTPVYREALAPFAPVIQERVAAGMPYLGFSAGAMIAATRSLAGGYRLSGVEVCSQEYSEELDELTVLPGLGLVPWLVDSHAAQAGTLSRAVGLVEGGLCPEAVAIDEDTAVVLENDGAVRVIGSGRVWWVRADLDGTRVGAQRA</sequence>
<keyword evidence="6" id="KW-1185">Reference proteome</keyword>
<dbReference type="InterPro" id="IPR005320">
    <property type="entry name" value="Peptidase_S51"/>
</dbReference>
<dbReference type="RefSeq" id="WP_017824887.1">
    <property type="nucleotide sequence ID" value="NZ_KB403093.1"/>
</dbReference>
<evidence type="ECO:0000313" key="5">
    <source>
        <dbReference type="EMBL" id="EYT49720.1"/>
    </source>
</evidence>
<proteinExistence type="inferred from homology"/>
<keyword evidence="4" id="KW-0720">Serine protease</keyword>
<dbReference type="InterPro" id="IPR029062">
    <property type="entry name" value="Class_I_gatase-like"/>
</dbReference>
<evidence type="ECO:0000313" key="6">
    <source>
        <dbReference type="Proteomes" id="UP000019754"/>
    </source>
</evidence>
<protein>
    <recommendedName>
        <fullName evidence="7">Peptidase S51</fullName>
    </recommendedName>
</protein>
<dbReference type="Proteomes" id="UP000019754">
    <property type="component" value="Unassembled WGS sequence"/>
</dbReference>
<dbReference type="SUPFAM" id="SSF52317">
    <property type="entry name" value="Class I glutamine amidotransferase-like"/>
    <property type="match status" value="1"/>
</dbReference>
<gene>
    <name evidence="5" type="ORF">D641_0106760</name>
</gene>
<evidence type="ECO:0008006" key="7">
    <source>
        <dbReference type="Google" id="ProtNLM"/>
    </source>
</evidence>
<dbReference type="Pfam" id="PF03575">
    <property type="entry name" value="Peptidase_S51"/>
    <property type="match status" value="1"/>
</dbReference>
<evidence type="ECO:0000256" key="4">
    <source>
        <dbReference type="ARBA" id="ARBA00022825"/>
    </source>
</evidence>
<dbReference type="AlphaFoldDB" id="A0A022KYT3"/>
<dbReference type="STRING" id="1249481.D641_0106760"/>
<organism evidence="5 6">
    <name type="scientific">Brachybacterium muris UCD-AY4</name>
    <dbReference type="NCBI Taxonomy" id="1249481"/>
    <lineage>
        <taxon>Bacteria</taxon>
        <taxon>Bacillati</taxon>
        <taxon>Actinomycetota</taxon>
        <taxon>Actinomycetes</taxon>
        <taxon>Micrococcales</taxon>
        <taxon>Dermabacteraceae</taxon>
        <taxon>Brachybacterium</taxon>
    </lineage>
</organism>
<comment type="similarity">
    <text evidence="1">Belongs to the peptidase S51 family.</text>
</comment>
<accession>A0A022KYT3</accession>
<reference evidence="5 6" key="1">
    <citation type="journal article" date="2013" name="Genome Announc.">
        <title>Draft genome sequence of an Actinobacterium, Brachybacterium muris strain UCD-AY4.</title>
        <authorList>
            <person name="Lo J.R."/>
            <person name="Lang J.M."/>
            <person name="Darling A.E."/>
            <person name="Eisen J.A."/>
            <person name="Coil D.A."/>
        </authorList>
    </citation>
    <scope>NUCLEOTIDE SEQUENCE [LARGE SCALE GENOMIC DNA]</scope>
    <source>
        <strain evidence="5 6">UCD-AY4</strain>
    </source>
</reference>
<dbReference type="GO" id="GO:0006508">
    <property type="term" value="P:proteolysis"/>
    <property type="evidence" value="ECO:0007669"/>
    <property type="project" value="UniProtKB-KW"/>
</dbReference>
<dbReference type="EMBL" id="AORC01000007">
    <property type="protein sequence ID" value="EYT49720.1"/>
    <property type="molecule type" value="Genomic_DNA"/>
</dbReference>
<dbReference type="OrthoDB" id="3078420at2"/>
<name>A0A022KYT3_9MICO</name>
<dbReference type="HOGENOM" id="CLU_081288_0_0_11"/>
<comment type="caution">
    <text evidence="5">The sequence shown here is derived from an EMBL/GenBank/DDBJ whole genome shotgun (WGS) entry which is preliminary data.</text>
</comment>
<evidence type="ECO:0000256" key="3">
    <source>
        <dbReference type="ARBA" id="ARBA00022801"/>
    </source>
</evidence>
<keyword evidence="2" id="KW-0645">Protease</keyword>
<evidence type="ECO:0000256" key="1">
    <source>
        <dbReference type="ARBA" id="ARBA00006534"/>
    </source>
</evidence>
<evidence type="ECO:0000256" key="2">
    <source>
        <dbReference type="ARBA" id="ARBA00022670"/>
    </source>
</evidence>
<dbReference type="Gene3D" id="3.40.50.880">
    <property type="match status" value="1"/>
</dbReference>
<keyword evidence="3" id="KW-0378">Hydrolase</keyword>